<organism evidence="1">
    <name type="scientific">viral metagenome</name>
    <dbReference type="NCBI Taxonomy" id="1070528"/>
    <lineage>
        <taxon>unclassified sequences</taxon>
        <taxon>metagenomes</taxon>
        <taxon>organismal metagenomes</taxon>
    </lineage>
</organism>
<proteinExistence type="predicted"/>
<evidence type="ECO:0000313" key="1">
    <source>
        <dbReference type="EMBL" id="QHT89311.1"/>
    </source>
</evidence>
<reference evidence="1" key="1">
    <citation type="journal article" date="2020" name="Nature">
        <title>Giant virus diversity and host interactions through global metagenomics.</title>
        <authorList>
            <person name="Schulz F."/>
            <person name="Roux S."/>
            <person name="Paez-Espino D."/>
            <person name="Jungbluth S."/>
            <person name="Walsh D.A."/>
            <person name="Denef V.J."/>
            <person name="McMahon K.D."/>
            <person name="Konstantinidis K.T."/>
            <person name="Eloe-Fadrosh E.A."/>
            <person name="Kyrpides N.C."/>
            <person name="Woyke T."/>
        </authorList>
    </citation>
    <scope>NUCLEOTIDE SEQUENCE</scope>
    <source>
        <strain evidence="1">GVMAG-M-3300023184-60</strain>
    </source>
</reference>
<name>A0A6C0I8H7_9ZZZZ</name>
<accession>A0A6C0I8H7</accession>
<dbReference type="EMBL" id="MN740139">
    <property type="protein sequence ID" value="QHT89311.1"/>
    <property type="molecule type" value="Genomic_DNA"/>
</dbReference>
<sequence>MDEYFLAKKAVEIILENLNDHFVKCLINQSIQDKYTSNIKLIIGIVELIKGYLNMRRNDILSSCIKYSNKSYYIHLCDSLFRLLHTHLVSNESTEMNDNKYVFIKDLIDKYNNPIVPANPISISTSASCKIKRNFKDGSRNRFNSSIYSDEADEADLEYNEYVADTTANITKDAGTLFKEAYNLRKQHRTANNSSMKAKDNYIELEEIKINQNPNDLLYTLEDLK</sequence>
<dbReference type="AlphaFoldDB" id="A0A6C0I8H7"/>
<protein>
    <submittedName>
        <fullName evidence="1">Uncharacterized protein</fullName>
    </submittedName>
</protein>